<dbReference type="EMBL" id="ACDP02000023">
    <property type="protein sequence ID" value="EEO27497.2"/>
    <property type="molecule type" value="Genomic_DNA"/>
</dbReference>
<feature type="domain" description="Pyridoxamine kinase/Phosphomethylpyrimidine kinase" evidence="7">
    <location>
        <begin position="12"/>
        <end position="261"/>
    </location>
</feature>
<evidence type="ECO:0000256" key="2">
    <source>
        <dbReference type="ARBA" id="ARBA00012135"/>
    </source>
</evidence>
<dbReference type="InterPro" id="IPR013749">
    <property type="entry name" value="PM/HMP-P_kinase-1"/>
</dbReference>
<evidence type="ECO:0000256" key="4">
    <source>
        <dbReference type="ARBA" id="ARBA00022741"/>
    </source>
</evidence>
<gene>
    <name evidence="8" type="ORF">OFAG_00650</name>
</gene>
<dbReference type="InterPro" id="IPR029056">
    <property type="entry name" value="Ribokinase-like"/>
</dbReference>
<evidence type="ECO:0000256" key="3">
    <source>
        <dbReference type="ARBA" id="ARBA00022679"/>
    </source>
</evidence>
<dbReference type="Proteomes" id="UP000003973">
    <property type="component" value="Unassembled WGS sequence"/>
</dbReference>
<dbReference type="Pfam" id="PF08543">
    <property type="entry name" value="Phos_pyr_kin"/>
    <property type="match status" value="1"/>
</dbReference>
<dbReference type="eggNOG" id="COG0351">
    <property type="taxonomic scope" value="Bacteria"/>
</dbReference>
<dbReference type="FunFam" id="3.40.1190.20:FF:000003">
    <property type="entry name" value="Phosphomethylpyrimidine kinase ThiD"/>
    <property type="match status" value="1"/>
</dbReference>
<dbReference type="Gene3D" id="3.40.1190.20">
    <property type="match status" value="1"/>
</dbReference>
<keyword evidence="5 8" id="KW-0418">Kinase</keyword>
<accession>C3X2R1</accession>
<dbReference type="PANTHER" id="PTHR20858">
    <property type="entry name" value="PHOSPHOMETHYLPYRIMIDINE KINASE"/>
    <property type="match status" value="1"/>
</dbReference>
<dbReference type="PANTHER" id="PTHR20858:SF17">
    <property type="entry name" value="HYDROXYMETHYLPYRIMIDINE_PHOSPHOMETHYLPYRIMIDINE KINASE THI20-RELATED"/>
    <property type="match status" value="1"/>
</dbReference>
<dbReference type="NCBIfam" id="TIGR00097">
    <property type="entry name" value="HMP-P_kinase"/>
    <property type="match status" value="1"/>
</dbReference>
<dbReference type="AlphaFoldDB" id="C3X2R1"/>
<evidence type="ECO:0000256" key="6">
    <source>
        <dbReference type="ARBA" id="ARBA00022840"/>
    </source>
</evidence>
<reference evidence="8" key="1">
    <citation type="submission" date="2011-10" db="EMBL/GenBank/DDBJ databases">
        <title>The Genome Sequence of Oxalobacter formigenes HOxBLS.</title>
        <authorList>
            <consortium name="The Broad Institute Genome Sequencing Platform"/>
            <person name="Earl A."/>
            <person name="Ward D."/>
            <person name="Feldgarden M."/>
            <person name="Gevers D."/>
            <person name="Allison M.J."/>
            <person name="Humphrey S."/>
            <person name="Young S.K."/>
            <person name="Zeng Q."/>
            <person name="Gargeya S."/>
            <person name="Fitzgerald M."/>
            <person name="Haas B."/>
            <person name="Abouelleil A."/>
            <person name="Alvarado L."/>
            <person name="Arachchi H.M."/>
            <person name="Berlin A."/>
            <person name="Brown A."/>
            <person name="Chapman S.B."/>
            <person name="Chen Z."/>
            <person name="Dunbar C."/>
            <person name="Freedman E."/>
            <person name="Gearin G."/>
            <person name="Goldberg J."/>
            <person name="Griggs A."/>
            <person name="Gujja S."/>
            <person name="Heiman D."/>
            <person name="Howarth C."/>
            <person name="Larson L."/>
            <person name="Lui A."/>
            <person name="MacDonald P.J.P."/>
            <person name="Montmayeur A."/>
            <person name="Murphy C."/>
            <person name="Neiman D."/>
            <person name="Pearson M."/>
            <person name="Priest M."/>
            <person name="Roberts A."/>
            <person name="Saif S."/>
            <person name="Shea T."/>
            <person name="Shenoy N."/>
            <person name="Sisk P."/>
            <person name="Stolte C."/>
            <person name="Sykes S."/>
            <person name="Wortman J."/>
            <person name="Nusbaum C."/>
            <person name="Birren B."/>
        </authorList>
    </citation>
    <scope>NUCLEOTIDE SEQUENCE [LARGE SCALE GENOMIC DNA]</scope>
    <source>
        <strain evidence="8">HOxBLS</strain>
    </source>
</reference>
<dbReference type="GO" id="GO:0009228">
    <property type="term" value="P:thiamine biosynthetic process"/>
    <property type="evidence" value="ECO:0007669"/>
    <property type="project" value="InterPro"/>
</dbReference>
<keyword evidence="3" id="KW-0808">Transferase</keyword>
<comment type="caution">
    <text evidence="8">The sequence shown here is derived from an EMBL/GenBank/DDBJ whole genome shotgun (WGS) entry which is preliminary data.</text>
</comment>
<keyword evidence="9" id="KW-1185">Reference proteome</keyword>
<dbReference type="GO" id="GO:0005829">
    <property type="term" value="C:cytosol"/>
    <property type="evidence" value="ECO:0007669"/>
    <property type="project" value="TreeGrafter"/>
</dbReference>
<dbReference type="SUPFAM" id="SSF53613">
    <property type="entry name" value="Ribokinase-like"/>
    <property type="match status" value="1"/>
</dbReference>
<evidence type="ECO:0000313" key="9">
    <source>
        <dbReference type="Proteomes" id="UP000003973"/>
    </source>
</evidence>
<evidence type="ECO:0000256" key="1">
    <source>
        <dbReference type="ARBA" id="ARBA00004948"/>
    </source>
</evidence>
<dbReference type="GO" id="GO:0008972">
    <property type="term" value="F:phosphomethylpyrimidine kinase activity"/>
    <property type="evidence" value="ECO:0007669"/>
    <property type="project" value="InterPro"/>
</dbReference>
<dbReference type="GO" id="GO:0009229">
    <property type="term" value="P:thiamine diphosphate biosynthetic process"/>
    <property type="evidence" value="ECO:0007669"/>
    <property type="project" value="UniProtKB-UniPathway"/>
</dbReference>
<sequence>MIANVLTIAGTDPSGGAGISADLKTFSALGVYGMAAITAVVAQNTMGVRSFQPLDPAFVADQIDAVFDDVTVAAVKIGMVATAGIAEAVATCLSRHPGCPVVLDPVMVAKSGDLLLKPDAIAAIRDKLVPLAAIVTPNLSEAAVLLDSQTPDTIEAMQALLPALHALGPEWVMLKGGNLPESASKDSVDFLYGEGTIRKLAAPRIKTGNVHGTGCTLSAAIAAFMTRLPVPESVKKAKDYLTKALAESDRLDVGHGHGPVHHFHAVWK</sequence>
<dbReference type="HOGENOM" id="CLU_020520_0_1_4"/>
<dbReference type="GO" id="GO:0005524">
    <property type="term" value="F:ATP binding"/>
    <property type="evidence" value="ECO:0007669"/>
    <property type="project" value="UniProtKB-KW"/>
</dbReference>
<proteinExistence type="predicted"/>
<evidence type="ECO:0000256" key="5">
    <source>
        <dbReference type="ARBA" id="ARBA00022777"/>
    </source>
</evidence>
<evidence type="ECO:0000313" key="8">
    <source>
        <dbReference type="EMBL" id="EEO27497.2"/>
    </source>
</evidence>
<dbReference type="RefSeq" id="WP_020995173.1">
    <property type="nucleotide sequence ID" value="NZ_CABMNL010000001.1"/>
</dbReference>
<keyword evidence="4" id="KW-0547">Nucleotide-binding</keyword>
<dbReference type="CDD" id="cd01169">
    <property type="entry name" value="HMPP_kinase"/>
    <property type="match status" value="1"/>
</dbReference>
<name>C3X2R1_9BURK</name>
<dbReference type="EC" id="2.7.1.49" evidence="2"/>
<organism evidence="8 9">
    <name type="scientific">Oxalobacter paraformigenes</name>
    <dbReference type="NCBI Taxonomy" id="556268"/>
    <lineage>
        <taxon>Bacteria</taxon>
        <taxon>Pseudomonadati</taxon>
        <taxon>Pseudomonadota</taxon>
        <taxon>Betaproteobacteria</taxon>
        <taxon>Burkholderiales</taxon>
        <taxon>Oxalobacteraceae</taxon>
        <taxon>Oxalobacter</taxon>
    </lineage>
</organism>
<protein>
    <recommendedName>
        <fullName evidence="2">hydroxymethylpyrimidine kinase</fullName>
        <ecNumber evidence="2">2.7.1.49</ecNumber>
    </recommendedName>
</protein>
<keyword evidence="6" id="KW-0067">ATP-binding</keyword>
<comment type="pathway">
    <text evidence="1">Cofactor biosynthesis; thiamine diphosphate biosynthesis.</text>
</comment>
<dbReference type="GO" id="GO:0008902">
    <property type="term" value="F:hydroxymethylpyrimidine kinase activity"/>
    <property type="evidence" value="ECO:0007669"/>
    <property type="project" value="UniProtKB-EC"/>
</dbReference>
<evidence type="ECO:0000259" key="7">
    <source>
        <dbReference type="Pfam" id="PF08543"/>
    </source>
</evidence>
<dbReference type="UniPathway" id="UPA00060">
    <property type="reaction ID" value="UER00138"/>
</dbReference>
<dbReference type="InterPro" id="IPR004399">
    <property type="entry name" value="HMP/HMP-P_kinase_dom"/>
</dbReference>